<reference evidence="3" key="1">
    <citation type="journal article" date="2013" name="Stand. Genomic Sci.">
        <title>Complete genome sequence of Desulfocapsa sulfexigens, a marine deltaproteobacterium specialized in disproportionating inorganic sulfur compounds.</title>
        <authorList>
            <person name="Finster K.W."/>
            <person name="Kjeldsen K.U."/>
            <person name="Kube M."/>
            <person name="Reinhardt R."/>
            <person name="Mussmann M."/>
            <person name="Amann R."/>
            <person name="Schreiber L."/>
        </authorList>
    </citation>
    <scope>NUCLEOTIDE SEQUENCE [LARGE SCALE GENOMIC DNA]</scope>
    <source>
        <strain evidence="3">DSM 10523 / SB164P1</strain>
    </source>
</reference>
<protein>
    <recommendedName>
        <fullName evidence="1">Lcl C-terminal domain-containing protein</fullName>
    </recommendedName>
</protein>
<name>M1PC63_DESSD</name>
<dbReference type="KEGG" id="dsf:UWK_00762"/>
<dbReference type="AlphaFoldDB" id="M1PC63"/>
<evidence type="ECO:0000259" key="1">
    <source>
        <dbReference type="Pfam" id="PF07603"/>
    </source>
</evidence>
<sequence length="175" mass="19810">MEDSNTKNLQKKSTRAWPQTGASKTVLLAFVILTFFLTSGCSSFSKQSVTDSPSASSRLIAVDNDLCQDTKTGQMWQVERSRTLRSLAAAQNYTETLQAGGYHDWRLPTVAELYELYIIFDLHENGNCTLQAEGTYWSDEEDLQGRVGSWELDANCDPERQFFPKKKGWVRAIRP</sequence>
<dbReference type="InterPro" id="IPR011460">
    <property type="entry name" value="Lcl_C"/>
</dbReference>
<dbReference type="Pfam" id="PF07603">
    <property type="entry name" value="Lcl_C"/>
    <property type="match status" value="1"/>
</dbReference>
<gene>
    <name evidence="2" type="ordered locus">UWK_00762</name>
</gene>
<evidence type="ECO:0000313" key="3">
    <source>
        <dbReference type="Proteomes" id="UP000011721"/>
    </source>
</evidence>
<dbReference type="OrthoDB" id="5432043at2"/>
<keyword evidence="3" id="KW-1185">Reference proteome</keyword>
<dbReference type="RefSeq" id="WP_015403036.1">
    <property type="nucleotide sequence ID" value="NC_020304.1"/>
</dbReference>
<evidence type="ECO:0000313" key="2">
    <source>
        <dbReference type="EMBL" id="AGF77340.1"/>
    </source>
</evidence>
<dbReference type="Proteomes" id="UP000011721">
    <property type="component" value="Chromosome"/>
</dbReference>
<accession>M1PC63</accession>
<organism evidence="2 3">
    <name type="scientific">Desulfocapsa sulfexigens (strain DSM 10523 / SB164P1)</name>
    <dbReference type="NCBI Taxonomy" id="1167006"/>
    <lineage>
        <taxon>Bacteria</taxon>
        <taxon>Pseudomonadati</taxon>
        <taxon>Thermodesulfobacteriota</taxon>
        <taxon>Desulfobulbia</taxon>
        <taxon>Desulfobulbales</taxon>
        <taxon>Desulfocapsaceae</taxon>
        <taxon>Desulfocapsa</taxon>
    </lineage>
</organism>
<proteinExistence type="predicted"/>
<dbReference type="EMBL" id="CP003985">
    <property type="protein sequence ID" value="AGF77340.1"/>
    <property type="molecule type" value="Genomic_DNA"/>
</dbReference>
<feature type="domain" description="Lcl C-terminal" evidence="1">
    <location>
        <begin position="67"/>
        <end position="155"/>
    </location>
</feature>
<dbReference type="HOGENOM" id="CLU_1530189_0_0_7"/>